<evidence type="ECO:0000313" key="1">
    <source>
        <dbReference type="EMBL" id="RNA18755.1"/>
    </source>
</evidence>
<sequence>MEPIVEKFGTLWISCFETKHEGNKNVVPITNRVRILEDHATEIEEFLWEEFADSKLNIYQLHLNLIEYFQLINVVNTDACIIFLNRTFEGWWKQQINRVKRAVSNNSCHLINNCSESSCLCLIEPQIVEKAFDLALTKIFLLNSFNKIYKFEDNFQMLHPKIENFLSTAITMNRIKLVNELKLNDLYRIDYENVNSIQILIFKTNNKDNP</sequence>
<name>A0A3M7R686_BRAPC</name>
<reference evidence="1 2" key="1">
    <citation type="journal article" date="2018" name="Sci. Rep.">
        <title>Genomic signatures of local adaptation to the degree of environmental predictability in rotifers.</title>
        <authorList>
            <person name="Franch-Gras L."/>
            <person name="Hahn C."/>
            <person name="Garcia-Roger E.M."/>
            <person name="Carmona M.J."/>
            <person name="Serra M."/>
            <person name="Gomez A."/>
        </authorList>
    </citation>
    <scope>NUCLEOTIDE SEQUENCE [LARGE SCALE GENOMIC DNA]</scope>
    <source>
        <strain evidence="1">HYR1</strain>
    </source>
</reference>
<accession>A0A3M7R686</accession>
<protein>
    <submittedName>
        <fullName evidence="1">Uncharacterized protein</fullName>
    </submittedName>
</protein>
<dbReference type="EMBL" id="REGN01004175">
    <property type="protein sequence ID" value="RNA18755.1"/>
    <property type="molecule type" value="Genomic_DNA"/>
</dbReference>
<comment type="caution">
    <text evidence="1">The sequence shown here is derived from an EMBL/GenBank/DDBJ whole genome shotgun (WGS) entry which is preliminary data.</text>
</comment>
<keyword evidence="2" id="KW-1185">Reference proteome</keyword>
<organism evidence="1 2">
    <name type="scientific">Brachionus plicatilis</name>
    <name type="common">Marine rotifer</name>
    <name type="synonym">Brachionus muelleri</name>
    <dbReference type="NCBI Taxonomy" id="10195"/>
    <lineage>
        <taxon>Eukaryota</taxon>
        <taxon>Metazoa</taxon>
        <taxon>Spiralia</taxon>
        <taxon>Gnathifera</taxon>
        <taxon>Rotifera</taxon>
        <taxon>Eurotatoria</taxon>
        <taxon>Monogononta</taxon>
        <taxon>Pseudotrocha</taxon>
        <taxon>Ploima</taxon>
        <taxon>Brachionidae</taxon>
        <taxon>Brachionus</taxon>
    </lineage>
</organism>
<dbReference type="AlphaFoldDB" id="A0A3M7R686"/>
<proteinExistence type="predicted"/>
<evidence type="ECO:0000313" key="2">
    <source>
        <dbReference type="Proteomes" id="UP000276133"/>
    </source>
</evidence>
<dbReference type="Proteomes" id="UP000276133">
    <property type="component" value="Unassembled WGS sequence"/>
</dbReference>
<gene>
    <name evidence="1" type="ORF">BpHYR1_006016</name>
</gene>